<dbReference type="Proteomes" id="UP001208689">
    <property type="component" value="Chromosome"/>
</dbReference>
<evidence type="ECO:0000313" key="1">
    <source>
        <dbReference type="EMBL" id="UYP46830.1"/>
    </source>
</evidence>
<reference evidence="1" key="1">
    <citation type="submission" date="2022-09" db="EMBL/GenBank/DDBJ databases">
        <title>Actin cytoskeleton and complex cell architecture in an #Asgard archaeon.</title>
        <authorList>
            <person name="Ponce Toledo R.I."/>
            <person name="Schleper C."/>
            <person name="Rodrigues Oliveira T."/>
            <person name="Wollweber F."/>
            <person name="Xu J."/>
            <person name="Rittmann S."/>
            <person name="Klingl A."/>
            <person name="Pilhofer M."/>
        </authorList>
    </citation>
    <scope>NUCLEOTIDE SEQUENCE</scope>
    <source>
        <strain evidence="1">B-35</strain>
    </source>
</reference>
<evidence type="ECO:0000313" key="2">
    <source>
        <dbReference type="Proteomes" id="UP001208689"/>
    </source>
</evidence>
<organism evidence="1 2">
    <name type="scientific">Candidatus Lokiarchaeum ossiferum</name>
    <dbReference type="NCBI Taxonomy" id="2951803"/>
    <lineage>
        <taxon>Archaea</taxon>
        <taxon>Promethearchaeati</taxon>
        <taxon>Promethearchaeota</taxon>
        <taxon>Promethearchaeia</taxon>
        <taxon>Promethearchaeales</taxon>
        <taxon>Promethearchaeaceae</taxon>
        <taxon>Candidatus Lokiarchaeum</taxon>
    </lineage>
</organism>
<name>A0ABY6HTI6_9ARCH</name>
<keyword evidence="2" id="KW-1185">Reference proteome</keyword>
<protein>
    <recommendedName>
        <fullName evidence="3">Ribbon-helix-helix protein CopG domain-containing protein</fullName>
    </recommendedName>
</protein>
<gene>
    <name evidence="1" type="ORF">NEF87_003115</name>
</gene>
<proteinExistence type="predicted"/>
<dbReference type="EMBL" id="CP104013">
    <property type="protein sequence ID" value="UYP46830.1"/>
    <property type="molecule type" value="Genomic_DNA"/>
</dbReference>
<accession>A0ABY6HTI6</accession>
<sequence length="111" mass="13189">MTNVISTRLEENEIKILNEISQKEHIDRSALMRKFLLLQMQEYRMKEYSEKYRKGIVSMAEAATLADVSIYSMMEYCLREQICPPPPTEKELHEEIQNSQTLFQELDNEQQ</sequence>
<evidence type="ECO:0008006" key="3">
    <source>
        <dbReference type="Google" id="ProtNLM"/>
    </source>
</evidence>